<feature type="region of interest" description="Disordered" evidence="1">
    <location>
        <begin position="1"/>
        <end position="33"/>
    </location>
</feature>
<evidence type="ECO:0008006" key="5">
    <source>
        <dbReference type="Google" id="ProtNLM"/>
    </source>
</evidence>
<protein>
    <recommendedName>
        <fullName evidence="5">Transmembrane protein</fullName>
    </recommendedName>
</protein>
<evidence type="ECO:0000256" key="2">
    <source>
        <dbReference type="SAM" id="Phobius"/>
    </source>
</evidence>
<sequence length="107" mass="12698">MEGKKEDRAKKKRKRQRAERKARPRSEKKTKHSLKRRWGSAFFVLFFRHTTGRQAVAHIVHARARVSAQTTRTDKHIYCSVVGTIVFLSFFFFKLFSLLVVFFAWLP</sequence>
<evidence type="ECO:0000256" key="1">
    <source>
        <dbReference type="SAM" id="MobiDB-lite"/>
    </source>
</evidence>
<evidence type="ECO:0000313" key="3">
    <source>
        <dbReference type="EMBL" id="BCU03563.1"/>
    </source>
</evidence>
<keyword evidence="2" id="KW-0472">Membrane</keyword>
<dbReference type="EMBL" id="LC625835">
    <property type="protein sequence ID" value="BCU03563.1"/>
    <property type="molecule type" value="Genomic_DNA"/>
</dbReference>
<accession>A0A811BNR0</accession>
<reference evidence="3" key="1">
    <citation type="submission" date="2021-04" db="EMBL/GenBank/DDBJ databases">
        <title>Draft Genome Sequence of Pandoravirus japonicus, Isolated from the Sabaishi River of Niigata, Japan.</title>
        <authorList>
            <person name="Hosokawa N."/>
            <person name="Takahashi H."/>
            <person name="Aoki K."/>
            <person name="Takemura M."/>
        </authorList>
    </citation>
    <scope>NUCLEOTIDE SEQUENCE</scope>
</reference>
<organism evidence="3 4">
    <name type="scientific">Pandoravirus japonicus</name>
    <dbReference type="NCBI Taxonomy" id="2823154"/>
    <lineage>
        <taxon>Viruses</taxon>
        <taxon>Pandoravirus</taxon>
    </lineage>
</organism>
<feature type="transmembrane region" description="Helical" evidence="2">
    <location>
        <begin position="81"/>
        <end position="106"/>
    </location>
</feature>
<dbReference type="Proteomes" id="UP001253637">
    <property type="component" value="Segment"/>
</dbReference>
<keyword evidence="2" id="KW-1133">Transmembrane helix</keyword>
<keyword evidence="2" id="KW-0812">Transmembrane</keyword>
<evidence type="ECO:0000313" key="4">
    <source>
        <dbReference type="Proteomes" id="UP001253637"/>
    </source>
</evidence>
<name>A0A811BNR0_9VIRU</name>
<proteinExistence type="predicted"/>